<organism evidence="11 12">
    <name type="scientific">Stylosanthes scabra</name>
    <dbReference type="NCBI Taxonomy" id="79078"/>
    <lineage>
        <taxon>Eukaryota</taxon>
        <taxon>Viridiplantae</taxon>
        <taxon>Streptophyta</taxon>
        <taxon>Embryophyta</taxon>
        <taxon>Tracheophyta</taxon>
        <taxon>Spermatophyta</taxon>
        <taxon>Magnoliopsida</taxon>
        <taxon>eudicotyledons</taxon>
        <taxon>Gunneridae</taxon>
        <taxon>Pentapetalae</taxon>
        <taxon>rosids</taxon>
        <taxon>fabids</taxon>
        <taxon>Fabales</taxon>
        <taxon>Fabaceae</taxon>
        <taxon>Papilionoideae</taxon>
        <taxon>50 kb inversion clade</taxon>
        <taxon>dalbergioids sensu lato</taxon>
        <taxon>Dalbergieae</taxon>
        <taxon>Pterocarpus clade</taxon>
        <taxon>Stylosanthes</taxon>
    </lineage>
</organism>
<keyword evidence="7 8" id="KW-0539">Nucleus</keyword>
<feature type="compositionally biased region" description="Acidic residues" evidence="9">
    <location>
        <begin position="44"/>
        <end position="69"/>
    </location>
</feature>
<feature type="compositionally biased region" description="Basic and acidic residues" evidence="9">
    <location>
        <begin position="120"/>
        <end position="134"/>
    </location>
</feature>
<evidence type="ECO:0000313" key="11">
    <source>
        <dbReference type="EMBL" id="MED6171279.1"/>
    </source>
</evidence>
<evidence type="ECO:0000259" key="10">
    <source>
        <dbReference type="PROSITE" id="PS50884"/>
    </source>
</evidence>
<evidence type="ECO:0000256" key="8">
    <source>
        <dbReference type="PROSITE-ProRule" id="PRU00071"/>
    </source>
</evidence>
<keyword evidence="1" id="KW-0479">Metal-binding</keyword>
<protein>
    <recommendedName>
        <fullName evidence="10">Dof-type domain-containing protein</fullName>
    </recommendedName>
</protein>
<evidence type="ECO:0000256" key="1">
    <source>
        <dbReference type="ARBA" id="ARBA00022723"/>
    </source>
</evidence>
<dbReference type="EMBL" id="JASCZI010151242">
    <property type="protein sequence ID" value="MED6171279.1"/>
    <property type="molecule type" value="Genomic_DNA"/>
</dbReference>
<accession>A0ABU6VDK8</accession>
<dbReference type="PANTHER" id="PTHR31089">
    <property type="entry name" value="CYCLIC DOF FACTOR 2"/>
    <property type="match status" value="1"/>
</dbReference>
<evidence type="ECO:0000256" key="2">
    <source>
        <dbReference type="ARBA" id="ARBA00022771"/>
    </source>
</evidence>
<dbReference type="Proteomes" id="UP001341840">
    <property type="component" value="Unassembled WGS sequence"/>
</dbReference>
<evidence type="ECO:0000256" key="5">
    <source>
        <dbReference type="ARBA" id="ARBA00023125"/>
    </source>
</evidence>
<feature type="region of interest" description="Disordered" evidence="9">
    <location>
        <begin position="18"/>
        <end position="153"/>
    </location>
</feature>
<keyword evidence="12" id="KW-1185">Reference proteome</keyword>
<comment type="subcellular location">
    <subcellularLocation>
        <location evidence="8">Nucleus</location>
    </subcellularLocation>
</comment>
<name>A0ABU6VDK8_9FABA</name>
<keyword evidence="5 8" id="KW-0238">DNA-binding</keyword>
<feature type="domain" description="Dof-type" evidence="10">
    <location>
        <begin position="152"/>
        <end position="206"/>
    </location>
</feature>
<feature type="compositionally biased region" description="Low complexity" evidence="9">
    <location>
        <begin position="383"/>
        <end position="397"/>
    </location>
</feature>
<keyword evidence="2 8" id="KW-0863">Zinc-finger</keyword>
<dbReference type="PROSITE" id="PS50884">
    <property type="entry name" value="ZF_DOF_2"/>
    <property type="match status" value="1"/>
</dbReference>
<keyword evidence="4" id="KW-0805">Transcription regulation</keyword>
<evidence type="ECO:0000256" key="3">
    <source>
        <dbReference type="ARBA" id="ARBA00022833"/>
    </source>
</evidence>
<dbReference type="Pfam" id="PF02701">
    <property type="entry name" value="Zn_ribbon_Dof"/>
    <property type="match status" value="1"/>
</dbReference>
<sequence>MDDQTTLTIRDPAIKLFGQKIPLPGDPDVLLPAADPGSPAAMDQGEELHEEEEEEEEYEEDEEEEDGEPQETQGDKDAEAENLTTQEQEADPPPNVEENKKSATSPEAMVNPKTPAIEEESAKSKSDKSEKEQSDTSNPQDQKPLKKPDKLLPCPRCNSMDTKFCYYNNYNVNQPRYFCKACQRYWTAGGTMRNVPVGAGRRKNKNSANHYRHITISEALQAARIDAPNGTHLPALKSNGRVLNFGIDAPICDSMASVLNLGEKKVLNGTRNGFHHGYDDQRLKVPCKSGENGEACTSSSPVAVSNGENSKSTFQEPMLPNNGYLPQVPCIASVPWPYPWNAPIPSPAMCPPGFPALPFYPAAFWNCSMPGNWNVPWFPPQSSPSNPKSPSSGPNSPTLGKHSRDSDMSNQDSLSKDEPPKQRNGSVLVPKTLRIDDPSEAAKSSIWATLGIKNESISGGGMFKAFQSTKEEKNQVEASPVLRANPAALSRSLNFHENS</sequence>
<dbReference type="InterPro" id="IPR003851">
    <property type="entry name" value="Znf_Dof"/>
</dbReference>
<keyword evidence="3" id="KW-0862">Zinc</keyword>
<evidence type="ECO:0000313" key="12">
    <source>
        <dbReference type="Proteomes" id="UP001341840"/>
    </source>
</evidence>
<dbReference type="InterPro" id="IPR045174">
    <property type="entry name" value="Dof"/>
</dbReference>
<evidence type="ECO:0000256" key="9">
    <source>
        <dbReference type="SAM" id="MobiDB-lite"/>
    </source>
</evidence>
<reference evidence="11 12" key="1">
    <citation type="journal article" date="2023" name="Plants (Basel)">
        <title>Bridging the Gap: Combining Genomics and Transcriptomics Approaches to Understand Stylosanthes scabra, an Orphan Legume from the Brazilian Caatinga.</title>
        <authorList>
            <person name="Ferreira-Neto J.R.C."/>
            <person name="da Silva M.D."/>
            <person name="Binneck E."/>
            <person name="de Melo N.F."/>
            <person name="da Silva R.H."/>
            <person name="de Melo A.L.T.M."/>
            <person name="Pandolfi V."/>
            <person name="Bustamante F.O."/>
            <person name="Brasileiro-Vidal A.C."/>
            <person name="Benko-Iseppon A.M."/>
        </authorList>
    </citation>
    <scope>NUCLEOTIDE SEQUENCE [LARGE SCALE GENOMIC DNA]</scope>
    <source>
        <tissue evidence="11">Leaves</tissue>
    </source>
</reference>
<dbReference type="PROSITE" id="PS01361">
    <property type="entry name" value="ZF_DOF_1"/>
    <property type="match status" value="1"/>
</dbReference>
<evidence type="ECO:0000256" key="4">
    <source>
        <dbReference type="ARBA" id="ARBA00023015"/>
    </source>
</evidence>
<proteinExistence type="predicted"/>
<comment type="caution">
    <text evidence="11">The sequence shown here is derived from an EMBL/GenBank/DDBJ whole genome shotgun (WGS) entry which is preliminary data.</text>
</comment>
<evidence type="ECO:0000256" key="7">
    <source>
        <dbReference type="ARBA" id="ARBA00023242"/>
    </source>
</evidence>
<gene>
    <name evidence="11" type="ORF">PIB30_039353</name>
</gene>
<feature type="region of interest" description="Disordered" evidence="9">
    <location>
        <begin position="380"/>
        <end position="435"/>
    </location>
</feature>
<dbReference type="PANTHER" id="PTHR31089:SF1">
    <property type="entry name" value="CYCLIC DOF FACTOR 3"/>
    <property type="match status" value="1"/>
</dbReference>
<evidence type="ECO:0000256" key="6">
    <source>
        <dbReference type="ARBA" id="ARBA00023163"/>
    </source>
</evidence>
<keyword evidence="6" id="KW-0804">Transcription</keyword>